<name>A0A5J4Z2K9_PORPP</name>
<dbReference type="EMBL" id="VRMN01000002">
    <property type="protein sequence ID" value="KAA8497164.1"/>
    <property type="molecule type" value="Genomic_DNA"/>
</dbReference>
<evidence type="ECO:0000313" key="2">
    <source>
        <dbReference type="EMBL" id="KAA8497164.1"/>
    </source>
</evidence>
<organism evidence="2 3">
    <name type="scientific">Porphyridium purpureum</name>
    <name type="common">Red alga</name>
    <name type="synonym">Porphyridium cruentum</name>
    <dbReference type="NCBI Taxonomy" id="35688"/>
    <lineage>
        <taxon>Eukaryota</taxon>
        <taxon>Rhodophyta</taxon>
        <taxon>Bangiophyceae</taxon>
        <taxon>Porphyridiales</taxon>
        <taxon>Porphyridiaceae</taxon>
        <taxon>Porphyridium</taxon>
    </lineage>
</organism>
<dbReference type="InterPro" id="IPR009069">
    <property type="entry name" value="Cys_alpha_HP_mot_SF"/>
</dbReference>
<proteinExistence type="predicted"/>
<dbReference type="SUPFAM" id="SSF47072">
    <property type="entry name" value="Cysteine alpha-hairpin motif"/>
    <property type="match status" value="1"/>
</dbReference>
<evidence type="ECO:0000313" key="3">
    <source>
        <dbReference type="Proteomes" id="UP000324585"/>
    </source>
</evidence>
<evidence type="ECO:0000256" key="1">
    <source>
        <dbReference type="SAM" id="MobiDB-lite"/>
    </source>
</evidence>
<dbReference type="AlphaFoldDB" id="A0A5J4Z2K9"/>
<feature type="region of interest" description="Disordered" evidence="1">
    <location>
        <begin position="1"/>
        <end position="28"/>
    </location>
</feature>
<accession>A0A5J4Z2K9</accession>
<keyword evidence="3" id="KW-1185">Reference proteome</keyword>
<protein>
    <submittedName>
        <fullName evidence="2">Uncharacterized protein</fullName>
    </submittedName>
</protein>
<comment type="caution">
    <text evidence="2">The sequence shown here is derived from an EMBL/GenBank/DDBJ whole genome shotgun (WGS) entry which is preliminary data.</text>
</comment>
<dbReference type="Proteomes" id="UP000324585">
    <property type="component" value="Unassembled WGS sequence"/>
</dbReference>
<reference evidence="3" key="1">
    <citation type="journal article" date="2019" name="Nat. Commun.">
        <title>Expansion of phycobilisome linker gene families in mesophilic red algae.</title>
        <authorList>
            <person name="Lee J."/>
            <person name="Kim D."/>
            <person name="Bhattacharya D."/>
            <person name="Yoon H.S."/>
        </authorList>
    </citation>
    <scope>NUCLEOTIDE SEQUENCE [LARGE SCALE GENOMIC DNA]</scope>
    <source>
        <strain evidence="3">CCMP 1328</strain>
    </source>
</reference>
<sequence>MASQVKVEMVPTPAQGTGPSVYPLAPDPTPDEFEAAAKKIAESSGIKPVHRDNPCRAKSERSQQCSIAHPKTKAETCAHLFEDYKECSKTLREFVMKARQEMEP</sequence>
<gene>
    <name evidence="2" type="ORF">FVE85_0893</name>
</gene>